<feature type="compositionally biased region" description="Polar residues" evidence="1">
    <location>
        <begin position="590"/>
        <end position="601"/>
    </location>
</feature>
<dbReference type="InterPro" id="IPR039483">
    <property type="entry name" value="Meu6_PH_dom"/>
</dbReference>
<dbReference type="Pfam" id="PF15406">
    <property type="entry name" value="PH_6"/>
    <property type="match status" value="1"/>
</dbReference>
<reference evidence="3 4" key="1">
    <citation type="submission" date="2021-01" db="EMBL/GenBank/DDBJ databases">
        <title>Chromosome-level genome assembly of a human fungal pathogen reveals clustering of transcriptionally co-regulated genes.</title>
        <authorList>
            <person name="Voorhies M."/>
            <person name="Cohen S."/>
            <person name="Shea T.P."/>
            <person name="Petrus S."/>
            <person name="Munoz J.F."/>
            <person name="Poplawski S."/>
            <person name="Goldman W.E."/>
            <person name="Michael T."/>
            <person name="Cuomo C.A."/>
            <person name="Sil A."/>
            <person name="Beyhan S."/>
        </authorList>
    </citation>
    <scope>NUCLEOTIDE SEQUENCE [LARGE SCALE GENOMIC DNA]</scope>
    <source>
        <strain evidence="3 4">G184AR</strain>
    </source>
</reference>
<dbReference type="PROSITE" id="PS50003">
    <property type="entry name" value="PH_DOMAIN"/>
    <property type="match status" value="1"/>
</dbReference>
<dbReference type="CDD" id="cd00821">
    <property type="entry name" value="PH"/>
    <property type="match status" value="1"/>
</dbReference>
<dbReference type="PANTHER" id="PTHR42073:SF1">
    <property type="entry name" value="MEIOTIC EXPRESSION UP-REGULATED PROTEIN 6"/>
    <property type="match status" value="1"/>
</dbReference>
<feature type="compositionally biased region" description="Basic and acidic residues" evidence="1">
    <location>
        <begin position="248"/>
        <end position="263"/>
    </location>
</feature>
<feature type="region of interest" description="Disordered" evidence="1">
    <location>
        <begin position="1"/>
        <end position="72"/>
    </location>
</feature>
<dbReference type="Proteomes" id="UP000670092">
    <property type="component" value="Unassembled WGS sequence"/>
</dbReference>
<dbReference type="InterPro" id="IPR011993">
    <property type="entry name" value="PH-like_dom_sf"/>
</dbReference>
<dbReference type="SUPFAM" id="SSF50729">
    <property type="entry name" value="PH domain-like"/>
    <property type="match status" value="1"/>
</dbReference>
<proteinExistence type="predicted"/>
<evidence type="ECO:0000256" key="1">
    <source>
        <dbReference type="SAM" id="MobiDB-lite"/>
    </source>
</evidence>
<feature type="compositionally biased region" description="Basic and acidic residues" evidence="1">
    <location>
        <begin position="327"/>
        <end position="339"/>
    </location>
</feature>
<evidence type="ECO:0000313" key="4">
    <source>
        <dbReference type="Proteomes" id="UP000670092"/>
    </source>
</evidence>
<dbReference type="PANTHER" id="PTHR42073">
    <property type="entry name" value="MEIOTIC EXPRESSION UP-REGULATED PROTEIN 6"/>
    <property type="match status" value="1"/>
</dbReference>
<feature type="compositionally biased region" description="Basic and acidic residues" evidence="1">
    <location>
        <begin position="362"/>
        <end position="371"/>
    </location>
</feature>
<feature type="compositionally biased region" description="Basic and acidic residues" evidence="1">
    <location>
        <begin position="230"/>
        <end position="241"/>
    </location>
</feature>
<name>A0A8H7Y8Z5_AJECA</name>
<feature type="compositionally biased region" description="Polar residues" evidence="1">
    <location>
        <begin position="374"/>
        <end position="384"/>
    </location>
</feature>
<feature type="compositionally biased region" description="Low complexity" evidence="1">
    <location>
        <begin position="305"/>
        <end position="326"/>
    </location>
</feature>
<feature type="compositionally biased region" description="Low complexity" evidence="1">
    <location>
        <begin position="466"/>
        <end position="480"/>
    </location>
</feature>
<organism evidence="3 4">
    <name type="scientific">Ajellomyces capsulatus</name>
    <name type="common">Darling's disease fungus</name>
    <name type="synonym">Histoplasma capsulatum</name>
    <dbReference type="NCBI Taxonomy" id="5037"/>
    <lineage>
        <taxon>Eukaryota</taxon>
        <taxon>Fungi</taxon>
        <taxon>Dikarya</taxon>
        <taxon>Ascomycota</taxon>
        <taxon>Pezizomycotina</taxon>
        <taxon>Eurotiomycetes</taxon>
        <taxon>Eurotiomycetidae</taxon>
        <taxon>Onygenales</taxon>
        <taxon>Ajellomycetaceae</taxon>
        <taxon>Histoplasma</taxon>
    </lineage>
</organism>
<feature type="compositionally biased region" description="Low complexity" evidence="1">
    <location>
        <begin position="545"/>
        <end position="555"/>
    </location>
</feature>
<dbReference type="EMBL" id="JAEVHI010000008">
    <property type="protein sequence ID" value="KAG5286926.1"/>
    <property type="molecule type" value="Genomic_DNA"/>
</dbReference>
<dbReference type="VEuPathDB" id="FungiDB:I7I52_12718"/>
<dbReference type="InterPro" id="IPR001849">
    <property type="entry name" value="PH_domain"/>
</dbReference>
<evidence type="ECO:0000313" key="3">
    <source>
        <dbReference type="EMBL" id="KAG5286926.1"/>
    </source>
</evidence>
<gene>
    <name evidence="3" type="ORF">I7I52_12718</name>
</gene>
<feature type="domain" description="PH" evidence="2">
    <location>
        <begin position="68"/>
        <end position="195"/>
    </location>
</feature>
<feature type="compositionally biased region" description="Low complexity" evidence="1">
    <location>
        <begin position="219"/>
        <end position="229"/>
    </location>
</feature>
<accession>A0A8H7Y8Z5</accession>
<sequence length="601" mass="63829">MSDVQKTEEVPAATPAPATESAKDGSADAAPAAETPAETPAPGTSKAAADDSAAAEDAPKEESNPEIKPASEGFLGYKAPGLVKSLRFSKRFCWFSDDAVEIKQLTAYFQNEKLSVAHPTAAWASQTGKGLLFFAKRAEDKAAPTGIINLADISDIAKESANEFHFKLGGHKHTFQAANGDERTSWIVALEAKAAEAKNEKETITSSDGYKAELEKMTKPPVVAAAAPKKSLEKKESASKEGDEESKEEEKKEEKSEQKEKSRSQSRKRASIFGSFLAKKDEEKKEDKKEEKADAKDSKSDEAEAAAPAAETPAPAEPTTEAPAAAEEPKDEEKKEAKPEPTVASKAKRASIFGSIFQKVSNQEKAEKDAPPKNTETPVSSTAPQLGDPVDPSTSEPIKPESVTAAGEDSQPAKEAEEPVTSPASTKSGFLQFIKKEMKHDDKKEDKKEAAKPEDKAEKKMEEPVAEPSTTTESTTTPPAAKEKRRTSFFGNLGSKKEKKSEAVTDGEQAADEDKAKSPTSSPLPKFGGVFRRASKAAKKEKEPAAPSESEPIPEAAEKPEENSNDSTTEPAATVNGAEAEGKTDAAAPTASSSQPVQAAA</sequence>
<feature type="compositionally biased region" description="Low complexity" evidence="1">
    <location>
        <begin position="10"/>
        <end position="20"/>
    </location>
</feature>
<feature type="compositionally biased region" description="Low complexity" evidence="1">
    <location>
        <begin position="27"/>
        <end position="56"/>
    </location>
</feature>
<feature type="compositionally biased region" description="Basic and acidic residues" evidence="1">
    <location>
        <begin position="278"/>
        <end position="302"/>
    </location>
</feature>
<feature type="compositionally biased region" description="Basic and acidic residues" evidence="1">
    <location>
        <begin position="434"/>
        <end position="463"/>
    </location>
</feature>
<evidence type="ECO:0000259" key="2">
    <source>
        <dbReference type="PROSITE" id="PS50003"/>
    </source>
</evidence>
<protein>
    <submittedName>
        <fullName evidence="3">Pleckstrin homology domain protein</fullName>
    </submittedName>
</protein>
<feature type="region of interest" description="Disordered" evidence="1">
    <location>
        <begin position="219"/>
        <end position="601"/>
    </location>
</feature>
<dbReference type="OrthoDB" id="5593352at2759"/>
<comment type="caution">
    <text evidence="3">The sequence shown here is derived from an EMBL/GenBank/DDBJ whole genome shotgun (WGS) entry which is preliminary data.</text>
</comment>
<dbReference type="Gene3D" id="2.30.29.30">
    <property type="entry name" value="Pleckstrin-homology domain (PH domain)/Phosphotyrosine-binding domain (PTB)"/>
    <property type="match status" value="1"/>
</dbReference>
<dbReference type="InterPro" id="IPR039712">
    <property type="entry name" value="Meu6"/>
</dbReference>
<dbReference type="AlphaFoldDB" id="A0A8H7Y8Z5"/>